<dbReference type="PANTHER" id="PTHR46577:SF2">
    <property type="entry name" value="TRANSCRIPTIONAL REGULATORY PROTEIN"/>
    <property type="match status" value="1"/>
</dbReference>
<dbReference type="SUPFAM" id="SSF46785">
    <property type="entry name" value="Winged helix' DNA-binding domain"/>
    <property type="match status" value="1"/>
</dbReference>
<evidence type="ECO:0000256" key="3">
    <source>
        <dbReference type="ARBA" id="ARBA00023015"/>
    </source>
</evidence>
<dbReference type="InterPro" id="IPR051446">
    <property type="entry name" value="HTH_trans_reg/aminotransferase"/>
</dbReference>
<evidence type="ECO:0000256" key="4">
    <source>
        <dbReference type="ARBA" id="ARBA00023125"/>
    </source>
</evidence>
<dbReference type="Proteomes" id="UP000256373">
    <property type="component" value="Unassembled WGS sequence"/>
</dbReference>
<proteinExistence type="inferred from homology"/>
<dbReference type="Gene3D" id="1.10.10.10">
    <property type="entry name" value="Winged helix-like DNA-binding domain superfamily/Winged helix DNA-binding domain"/>
    <property type="match status" value="1"/>
</dbReference>
<feature type="domain" description="HTH gntR-type" evidence="6">
    <location>
        <begin position="21"/>
        <end position="89"/>
    </location>
</feature>
<sequence>MSSPVEIPFKSLIQIERQSDTPVYLQIARTMIGAIQRGVLAPGVKLPGTRMLSEILDVHRKTIVAAYNEIDAQGWIETLPNKGTFVTSRSLIIPNENLTASRTGNYARQTGFSFRKSMLLDRPVAVSKTDLEFTDGLPDVRIAPLDKLSKAYSSVLRRKNNNKYLGYSYVEGNAFFRQELTAYLNNTRGLHVGKENVMTTRGIQMGIYLASNLLLDAGDTVVVGNLSYYVANMIFQQAGAHIVSVPVDEFGISVEAVRKLCETRKIRMLYLTPHHHYPTTVTLSAERRIALLNLSVEYGFVILEDDHDYDFHFDSSPFLPLASADASGMVVYIGSFCKALAPGLRSGYIVAPENFISELAKLRRVVDRQGDLMMEQAMGELLHEGEIQRHLKKAQKVYHQRRDQFCDLLQKEFSDYLNFGTPPGGLAVWTEWRNDINLLRVSKECLRYDLHLPQTLLFQTERLSGMRLGFGNLNEEEIERAMGILAESVRVISST</sequence>
<evidence type="ECO:0000259" key="6">
    <source>
        <dbReference type="PROSITE" id="PS50949"/>
    </source>
</evidence>
<name>A0A3D8YCV9_9BACT</name>
<dbReference type="Gene3D" id="3.40.640.10">
    <property type="entry name" value="Type I PLP-dependent aspartate aminotransferase-like (Major domain)"/>
    <property type="match status" value="1"/>
</dbReference>
<dbReference type="InterPro" id="IPR015424">
    <property type="entry name" value="PyrdxlP-dep_Trfase"/>
</dbReference>
<protein>
    <submittedName>
        <fullName evidence="7">PLP-dependent aminotransferase family protein</fullName>
    </submittedName>
</protein>
<dbReference type="EMBL" id="QNUL01000005">
    <property type="protein sequence ID" value="REA62330.1"/>
    <property type="molecule type" value="Genomic_DNA"/>
</dbReference>
<dbReference type="OrthoDB" id="594134at2"/>
<dbReference type="GO" id="GO:0003700">
    <property type="term" value="F:DNA-binding transcription factor activity"/>
    <property type="evidence" value="ECO:0007669"/>
    <property type="project" value="InterPro"/>
</dbReference>
<keyword evidence="2" id="KW-0663">Pyridoxal phosphate</keyword>
<evidence type="ECO:0000313" key="8">
    <source>
        <dbReference type="Proteomes" id="UP000256373"/>
    </source>
</evidence>
<dbReference type="GO" id="GO:0003677">
    <property type="term" value="F:DNA binding"/>
    <property type="evidence" value="ECO:0007669"/>
    <property type="project" value="UniProtKB-KW"/>
</dbReference>
<keyword evidence="3" id="KW-0805">Transcription regulation</keyword>
<organism evidence="7 8">
    <name type="scientific">Dyadobacter luteus</name>
    <dbReference type="NCBI Taxonomy" id="2259619"/>
    <lineage>
        <taxon>Bacteria</taxon>
        <taxon>Pseudomonadati</taxon>
        <taxon>Bacteroidota</taxon>
        <taxon>Cytophagia</taxon>
        <taxon>Cytophagales</taxon>
        <taxon>Spirosomataceae</taxon>
        <taxon>Dyadobacter</taxon>
    </lineage>
</organism>
<keyword evidence="4" id="KW-0238">DNA-binding</keyword>
<accession>A0A3D8YCV9</accession>
<keyword evidence="5" id="KW-0804">Transcription</keyword>
<comment type="similarity">
    <text evidence="1">In the C-terminal section; belongs to the class-I pyridoxal-phosphate-dependent aminotransferase family.</text>
</comment>
<evidence type="ECO:0000256" key="5">
    <source>
        <dbReference type="ARBA" id="ARBA00023163"/>
    </source>
</evidence>
<keyword evidence="7" id="KW-0032">Aminotransferase</keyword>
<dbReference type="GO" id="GO:0030170">
    <property type="term" value="F:pyridoxal phosphate binding"/>
    <property type="evidence" value="ECO:0007669"/>
    <property type="project" value="InterPro"/>
</dbReference>
<dbReference type="SMART" id="SM00345">
    <property type="entry name" value="HTH_GNTR"/>
    <property type="match status" value="1"/>
</dbReference>
<evidence type="ECO:0000313" key="7">
    <source>
        <dbReference type="EMBL" id="REA62330.1"/>
    </source>
</evidence>
<dbReference type="PANTHER" id="PTHR46577">
    <property type="entry name" value="HTH-TYPE TRANSCRIPTIONAL REGULATORY PROTEIN GABR"/>
    <property type="match status" value="1"/>
</dbReference>
<dbReference type="GO" id="GO:0008483">
    <property type="term" value="F:transaminase activity"/>
    <property type="evidence" value="ECO:0007669"/>
    <property type="project" value="UniProtKB-KW"/>
</dbReference>
<dbReference type="AlphaFoldDB" id="A0A3D8YCV9"/>
<gene>
    <name evidence="7" type="ORF">DSL64_08670</name>
</gene>
<evidence type="ECO:0000256" key="1">
    <source>
        <dbReference type="ARBA" id="ARBA00005384"/>
    </source>
</evidence>
<dbReference type="CDD" id="cd00609">
    <property type="entry name" value="AAT_like"/>
    <property type="match status" value="1"/>
</dbReference>
<dbReference type="Pfam" id="PF00155">
    <property type="entry name" value="Aminotran_1_2"/>
    <property type="match status" value="1"/>
</dbReference>
<dbReference type="InterPro" id="IPR036390">
    <property type="entry name" value="WH_DNA-bd_sf"/>
</dbReference>
<keyword evidence="7" id="KW-0808">Transferase</keyword>
<comment type="caution">
    <text evidence="7">The sequence shown here is derived from an EMBL/GenBank/DDBJ whole genome shotgun (WGS) entry which is preliminary data.</text>
</comment>
<dbReference type="InterPro" id="IPR015421">
    <property type="entry name" value="PyrdxlP-dep_Trfase_major"/>
</dbReference>
<dbReference type="Pfam" id="PF00392">
    <property type="entry name" value="GntR"/>
    <property type="match status" value="1"/>
</dbReference>
<evidence type="ECO:0000256" key="2">
    <source>
        <dbReference type="ARBA" id="ARBA00022898"/>
    </source>
</evidence>
<reference evidence="7 8" key="1">
    <citation type="submission" date="2018-07" db="EMBL/GenBank/DDBJ databases">
        <title>Dyadobacter roseus sp. nov., isolated from rose rhizosphere soil.</title>
        <authorList>
            <person name="Chen L."/>
        </authorList>
    </citation>
    <scope>NUCLEOTIDE SEQUENCE [LARGE SCALE GENOMIC DNA]</scope>
    <source>
        <strain evidence="7 8">RS19</strain>
    </source>
</reference>
<dbReference type="InterPro" id="IPR000524">
    <property type="entry name" value="Tscrpt_reg_HTH_GntR"/>
</dbReference>
<dbReference type="RefSeq" id="WP_115830328.1">
    <property type="nucleotide sequence ID" value="NZ_QNUL01000005.1"/>
</dbReference>
<dbReference type="InterPro" id="IPR004839">
    <property type="entry name" value="Aminotransferase_I/II_large"/>
</dbReference>
<dbReference type="InterPro" id="IPR036388">
    <property type="entry name" value="WH-like_DNA-bd_sf"/>
</dbReference>
<keyword evidence="8" id="KW-1185">Reference proteome</keyword>
<dbReference type="SUPFAM" id="SSF53383">
    <property type="entry name" value="PLP-dependent transferases"/>
    <property type="match status" value="1"/>
</dbReference>
<dbReference type="PROSITE" id="PS50949">
    <property type="entry name" value="HTH_GNTR"/>
    <property type="match status" value="1"/>
</dbReference>
<dbReference type="CDD" id="cd07377">
    <property type="entry name" value="WHTH_GntR"/>
    <property type="match status" value="1"/>
</dbReference>